<organism evidence="2 3">
    <name type="scientific">Acaulospora morrowiae</name>
    <dbReference type="NCBI Taxonomy" id="94023"/>
    <lineage>
        <taxon>Eukaryota</taxon>
        <taxon>Fungi</taxon>
        <taxon>Fungi incertae sedis</taxon>
        <taxon>Mucoromycota</taxon>
        <taxon>Glomeromycotina</taxon>
        <taxon>Glomeromycetes</taxon>
        <taxon>Diversisporales</taxon>
        <taxon>Acaulosporaceae</taxon>
        <taxon>Acaulospora</taxon>
    </lineage>
</organism>
<feature type="compositionally biased region" description="Polar residues" evidence="1">
    <location>
        <begin position="256"/>
        <end position="267"/>
    </location>
</feature>
<sequence length="1069" mass="121751">MSKRKCVRKSSKLSGQVEEGEKVGSLGGGSIIDGIIDICMHDGEEYALVTYLDKNFDPKWHPIRNLINADHLVNEYRQIERNASQRAAQRLSNQGEETAEASQRVQSQTNSTCVPSQGLTEEPNDQISQSRRSPSVDSSNNSMDDPWSQNSKSQKSSPESPAKRSKDNTKKKVIKRTSSTRGENSKNVVVTKNIGKSKKKKYRGKVQQIVFIESGSEESDAKVDYASAHEDDMEFDKPTNVKEDSKSTNDNEQKKSNNFFDELSNSDYDAWELPDDSPSPSPVEKSPKRKKSSSIATVDIAEKKMKNVKSEEISIFPEPVEVPMSVSSSSSSIIKKSTPLKTKSKKTSGNVMPDITPNIKLHDNDNYFWMGQYSKQQEVESRNKITKTSNLLHDLLERPEQSRSENSNLSHYYSGQTAEQMEMDFYSKQQSTNKNLRIPFENQEDSVQSKIQKAEKEYISMNNPLEKIHGSKNSIEENMHNTSRASFSSQNVRDEYAQKKQKLMHKSTAEINIPPSFTLDVPVKREEEDLPNLHSITQNSLSSSRSSFIVSNQREEQKYSERIPLNQDVPALLTNTTRDNDLNQFKQSSQKMTGASVLTENTSRAKKGVIKKPTNRSLTQVEPLEQYHLISNGPTQWVGSLIKGDLVQFGGKVTVKPMEGRCKNSSTLEMIKHNTELWMENMLPQAYAEKLVVANDPEKYPMFTMNAVENNPTSKKNVEEENTLMKWNEIVGVIWLDKAEKLCWLVFPNSQRTCVTLAISPRPSEKFIIIPRRICVDDISDSSLINLSETDPLSDSRLLSNESYHMVQLVILSNNYTALPDICSNASNFAVFGPKDNFEVEEMVDACKGLNVNYDHDFSGDNIDLVLIHIQYFNQINYIPRLIELKHNPGCKFRLFGWNIVSADPVNLVECFPNGCVVTITPKLLLSWARDVIQRIRNITNQQRTENGGEWYIKVHPLLKSYLEYTFNKDQSREAEEALHYLNKHFQLGNFSYFNEEELYLLQGSLENDSPFINKLHYMMTRYHNLNVRNLRHVIVIQDESEVGIFCLPIEGVERMTLPEFQSKFGPSK</sequence>
<dbReference type="EMBL" id="CAJVPV010000839">
    <property type="protein sequence ID" value="CAG8475862.1"/>
    <property type="molecule type" value="Genomic_DNA"/>
</dbReference>
<evidence type="ECO:0000313" key="2">
    <source>
        <dbReference type="EMBL" id="CAG8475862.1"/>
    </source>
</evidence>
<protein>
    <submittedName>
        <fullName evidence="2">16013_t:CDS:1</fullName>
    </submittedName>
</protein>
<proteinExistence type="predicted"/>
<evidence type="ECO:0000313" key="3">
    <source>
        <dbReference type="Proteomes" id="UP000789342"/>
    </source>
</evidence>
<feature type="compositionally biased region" description="Low complexity" evidence="1">
    <location>
        <begin position="128"/>
        <end position="146"/>
    </location>
</feature>
<dbReference type="Proteomes" id="UP000789342">
    <property type="component" value="Unassembled WGS sequence"/>
</dbReference>
<feature type="compositionally biased region" description="Polar residues" evidence="1">
    <location>
        <begin position="176"/>
        <end position="190"/>
    </location>
</feature>
<feature type="compositionally biased region" description="Basic and acidic residues" evidence="1">
    <location>
        <begin position="228"/>
        <end position="255"/>
    </location>
</feature>
<accession>A0A9N8Z4H7</accession>
<reference evidence="2" key="1">
    <citation type="submission" date="2021-06" db="EMBL/GenBank/DDBJ databases">
        <authorList>
            <person name="Kallberg Y."/>
            <person name="Tangrot J."/>
            <person name="Rosling A."/>
        </authorList>
    </citation>
    <scope>NUCLEOTIDE SEQUENCE</scope>
    <source>
        <strain evidence="2">CL551</strain>
    </source>
</reference>
<keyword evidence="3" id="KW-1185">Reference proteome</keyword>
<feature type="region of interest" description="Disordered" evidence="1">
    <location>
        <begin position="333"/>
        <end position="357"/>
    </location>
</feature>
<evidence type="ECO:0000256" key="1">
    <source>
        <dbReference type="SAM" id="MobiDB-lite"/>
    </source>
</evidence>
<comment type="caution">
    <text evidence="2">The sequence shown here is derived from an EMBL/GenBank/DDBJ whole genome shotgun (WGS) entry which is preliminary data.</text>
</comment>
<feature type="region of interest" description="Disordered" evidence="1">
    <location>
        <begin position="84"/>
        <end position="203"/>
    </location>
</feature>
<name>A0A9N8Z4H7_9GLOM</name>
<feature type="compositionally biased region" description="Polar residues" evidence="1">
    <location>
        <begin position="84"/>
        <end position="119"/>
    </location>
</feature>
<feature type="compositionally biased region" description="Polar residues" evidence="1">
    <location>
        <begin position="147"/>
        <end position="159"/>
    </location>
</feature>
<feature type="region of interest" description="Disordered" evidence="1">
    <location>
        <begin position="228"/>
        <end position="295"/>
    </location>
</feature>
<dbReference type="AlphaFoldDB" id="A0A9N8Z4H7"/>
<dbReference type="OrthoDB" id="2372052at2759"/>
<gene>
    <name evidence="2" type="ORF">AMORRO_LOCUS2070</name>
</gene>
<feature type="compositionally biased region" description="Basic and acidic residues" evidence="1">
    <location>
        <begin position="161"/>
        <end position="170"/>
    </location>
</feature>